<proteinExistence type="predicted"/>
<comment type="caution">
    <text evidence="3">The sequence shown here is derived from an EMBL/GenBank/DDBJ whole genome shotgun (WGS) entry which is preliminary data.</text>
</comment>
<keyword evidence="2" id="KW-0472">Membrane</keyword>
<reference evidence="3 4" key="1">
    <citation type="journal article" date="2012" name="Genome Biol.">
        <title>Genome and low-iron response of an oceanic diatom adapted to chronic iron limitation.</title>
        <authorList>
            <person name="Lommer M."/>
            <person name="Specht M."/>
            <person name="Roy A.S."/>
            <person name="Kraemer L."/>
            <person name="Andreson R."/>
            <person name="Gutowska M.A."/>
            <person name="Wolf J."/>
            <person name="Bergner S.V."/>
            <person name="Schilhabel M.B."/>
            <person name="Klostermeier U.C."/>
            <person name="Beiko R.G."/>
            <person name="Rosenstiel P."/>
            <person name="Hippler M."/>
            <person name="Laroche J."/>
        </authorList>
    </citation>
    <scope>NUCLEOTIDE SEQUENCE [LARGE SCALE GENOMIC DNA]</scope>
    <source>
        <strain evidence="3 4">CCMP1005</strain>
    </source>
</reference>
<dbReference type="EMBL" id="AGNL01010203">
    <property type="protein sequence ID" value="EJK69336.1"/>
    <property type="molecule type" value="Genomic_DNA"/>
</dbReference>
<dbReference type="eggNOG" id="ENOG502QZDB">
    <property type="taxonomic scope" value="Eukaryota"/>
</dbReference>
<evidence type="ECO:0000256" key="1">
    <source>
        <dbReference type="SAM" id="MobiDB-lite"/>
    </source>
</evidence>
<feature type="transmembrane region" description="Helical" evidence="2">
    <location>
        <begin position="402"/>
        <end position="425"/>
    </location>
</feature>
<dbReference type="AlphaFoldDB" id="K0T7M8"/>
<feature type="region of interest" description="Disordered" evidence="1">
    <location>
        <begin position="111"/>
        <end position="136"/>
    </location>
</feature>
<accession>K0T7M8</accession>
<feature type="non-terminal residue" evidence="3">
    <location>
        <position position="1"/>
    </location>
</feature>
<evidence type="ECO:0000313" key="3">
    <source>
        <dbReference type="EMBL" id="EJK69336.1"/>
    </source>
</evidence>
<organism evidence="3 4">
    <name type="scientific">Thalassiosira oceanica</name>
    <name type="common">Marine diatom</name>
    <dbReference type="NCBI Taxonomy" id="159749"/>
    <lineage>
        <taxon>Eukaryota</taxon>
        <taxon>Sar</taxon>
        <taxon>Stramenopiles</taxon>
        <taxon>Ochrophyta</taxon>
        <taxon>Bacillariophyta</taxon>
        <taxon>Coscinodiscophyceae</taxon>
        <taxon>Thalassiosirophycidae</taxon>
        <taxon>Thalassiosirales</taxon>
        <taxon>Thalassiosiraceae</taxon>
        <taxon>Thalassiosira</taxon>
    </lineage>
</organism>
<keyword evidence="4" id="KW-1185">Reference proteome</keyword>
<gene>
    <name evidence="3" type="ORF">THAOC_09412</name>
</gene>
<sequence length="531" mass="58156">CGSSTNLYKIRKFETMMGPTTPPTTTDGPKTATLDSDVDIIDQIRASSNDNVELMGIAPAEMFLVEDGQETAEEQQQLEPAAADIQLDGHSDWSDWSFTWRVDGDALAQDTIEPHDSTRDPCSNDHPDFDQDTQPCTKSVGYDTVFAGMFVDDDDGDEGKELNQATIDIHSLEDEDMFTGAPKSEGDRGEIPLRPQFIICSTGQYQEAGKGKAIQVPINFSYDINVKPSSAEKFSSILPSFEAQLSHGVASELDLADCFSGKTSKAVPLQMTRKGPTLRRSLTLVKDSRKLNPNTLVGISAQPKDLEEMIGVMTAWIVKGDERLLEESVVEKIHDAVKISMHSYSNEDIVSVNYIGRRDSSLPRTGNSVDTSPRAEEDKSFLVKNVPPAKHNGTTKKTIGRAGYTGIAAVIVALIVAIVGAAQFWRSRRARRRARLEIEQNFDGSDSRSSLDGDMEENAVQASNIVAPGSCSAGSSEHRRGDDSIWSDSDSDYSDRPLSPDEGAFPATTSPSPTKERQQYGDVHQLRRRIQ</sequence>
<name>K0T7M8_THAOC</name>
<keyword evidence="2" id="KW-1133">Transmembrane helix</keyword>
<evidence type="ECO:0000313" key="4">
    <source>
        <dbReference type="Proteomes" id="UP000266841"/>
    </source>
</evidence>
<protein>
    <submittedName>
        <fullName evidence="3">Uncharacterized protein</fullName>
    </submittedName>
</protein>
<dbReference type="Proteomes" id="UP000266841">
    <property type="component" value="Unassembled WGS sequence"/>
</dbReference>
<evidence type="ECO:0000256" key="2">
    <source>
        <dbReference type="SAM" id="Phobius"/>
    </source>
</evidence>
<keyword evidence="2" id="KW-0812">Transmembrane</keyword>
<feature type="region of interest" description="Disordered" evidence="1">
    <location>
        <begin position="462"/>
        <end position="531"/>
    </location>
</feature>
<feature type="compositionally biased region" description="Basic and acidic residues" evidence="1">
    <location>
        <begin position="112"/>
        <end position="129"/>
    </location>
</feature>